<feature type="compositionally biased region" description="Low complexity" evidence="2">
    <location>
        <begin position="110"/>
        <end position="136"/>
    </location>
</feature>
<feature type="region of interest" description="Disordered" evidence="2">
    <location>
        <begin position="356"/>
        <end position="375"/>
    </location>
</feature>
<dbReference type="PANTHER" id="PTHR15551">
    <property type="entry name" value="LIM DOMAIN ONLY 7"/>
    <property type="match status" value="1"/>
</dbReference>
<feature type="region of interest" description="Disordered" evidence="2">
    <location>
        <begin position="297"/>
        <end position="329"/>
    </location>
</feature>
<feature type="region of interest" description="Disordered" evidence="2">
    <location>
        <begin position="225"/>
        <end position="265"/>
    </location>
</feature>
<feature type="compositionally biased region" description="Pro residues" evidence="2">
    <location>
        <begin position="228"/>
        <end position="240"/>
    </location>
</feature>
<dbReference type="AlphaFoldDB" id="A0A9P3HIA8"/>
<proteinExistence type="predicted"/>
<reference evidence="3" key="2">
    <citation type="journal article" date="2022" name="Microbiol. Resour. Announc.">
        <title>Whole-Genome Sequence of Entomortierella parvispora E1425, a Mucoromycotan Fungus Associated with Burkholderiaceae-Related Endosymbiotic Bacteria.</title>
        <authorList>
            <person name="Herlambang A."/>
            <person name="Guo Y."/>
            <person name="Takashima Y."/>
            <person name="Narisawa K."/>
            <person name="Ohta H."/>
            <person name="Nishizawa T."/>
        </authorList>
    </citation>
    <scope>NUCLEOTIDE SEQUENCE</scope>
    <source>
        <strain evidence="3">E1425</strain>
    </source>
</reference>
<feature type="region of interest" description="Disordered" evidence="2">
    <location>
        <begin position="962"/>
        <end position="1009"/>
    </location>
</feature>
<gene>
    <name evidence="3" type="ORF">EMPS_09490</name>
</gene>
<feature type="compositionally biased region" description="Basic and acidic residues" evidence="2">
    <location>
        <begin position="356"/>
        <end position="371"/>
    </location>
</feature>
<comment type="caution">
    <text evidence="3">The sequence shown here is derived from an EMBL/GenBank/DDBJ whole genome shotgun (WGS) entry which is preliminary data.</text>
</comment>
<feature type="compositionally biased region" description="Polar residues" evidence="2">
    <location>
        <begin position="1"/>
        <end position="24"/>
    </location>
</feature>
<reference evidence="3" key="1">
    <citation type="submission" date="2021-11" db="EMBL/GenBank/DDBJ databases">
        <authorList>
            <person name="Herlambang A."/>
            <person name="Guo Y."/>
            <person name="Takashima Y."/>
            <person name="Nishizawa T."/>
        </authorList>
    </citation>
    <scope>NUCLEOTIDE SEQUENCE</scope>
    <source>
        <strain evidence="3">E1425</strain>
    </source>
</reference>
<feature type="compositionally biased region" description="Polar residues" evidence="2">
    <location>
        <begin position="315"/>
        <end position="329"/>
    </location>
</feature>
<feature type="compositionally biased region" description="Basic residues" evidence="2">
    <location>
        <begin position="555"/>
        <end position="569"/>
    </location>
</feature>
<feature type="region of interest" description="Disordered" evidence="2">
    <location>
        <begin position="1"/>
        <end position="70"/>
    </location>
</feature>
<organism evidence="3 4">
    <name type="scientific">Entomortierella parvispora</name>
    <dbReference type="NCBI Taxonomy" id="205924"/>
    <lineage>
        <taxon>Eukaryota</taxon>
        <taxon>Fungi</taxon>
        <taxon>Fungi incertae sedis</taxon>
        <taxon>Mucoromycota</taxon>
        <taxon>Mortierellomycotina</taxon>
        <taxon>Mortierellomycetes</taxon>
        <taxon>Mortierellales</taxon>
        <taxon>Mortierellaceae</taxon>
        <taxon>Entomortierella</taxon>
    </lineage>
</organism>
<feature type="compositionally biased region" description="Low complexity" evidence="2">
    <location>
        <begin position="972"/>
        <end position="990"/>
    </location>
</feature>
<feature type="compositionally biased region" description="Basic residues" evidence="2">
    <location>
        <begin position="137"/>
        <end position="146"/>
    </location>
</feature>
<protein>
    <submittedName>
        <fullName evidence="3">Uncharacterized protein</fullName>
    </submittedName>
</protein>
<keyword evidence="1" id="KW-0175">Coiled coil</keyword>
<dbReference type="Proteomes" id="UP000827284">
    <property type="component" value="Unassembled WGS sequence"/>
</dbReference>
<keyword evidence="4" id="KW-1185">Reference proteome</keyword>
<accession>A0A9P3HIA8</accession>
<evidence type="ECO:0000256" key="1">
    <source>
        <dbReference type="SAM" id="Coils"/>
    </source>
</evidence>
<dbReference type="OrthoDB" id="2405082at2759"/>
<evidence type="ECO:0000256" key="2">
    <source>
        <dbReference type="SAM" id="MobiDB-lite"/>
    </source>
</evidence>
<name>A0A9P3HIA8_9FUNG</name>
<sequence>MASSISVPHHPSSNQKGLSQISDHNNSHDRVIAPTTIEATTVQDEKSDWTDDEDENDDRGQEPGLEAMTKKKGLFFRKGFRFSRNTSSNNSTSSLGSFLSTQSARFLNNKTPSKTLPTPATTAPATASSSSSSSFLPKKKKQKSKKMSIVAPVPAPVPQCPRMGGEYEEVFDHGHNISVPIVPQTSYSSPRAAVSPTPPICQLDHIVVDVNSKGQELRLPMTVCIRSLPPPPLSPPPPRPAEADDDEDDEDDEDEDEFGMNAQRNEAYAQTRLRALREHQMVLVELMTVLMERERLAGQGSKDPRRSTRLMYSGKRSNNTTTVGSPTPSERYSLMSTTLISPDDLILLNTENALEETRVSSGRREENDGGKESSLTPCKCQLRRIRRRQKREEAARAYLTMVLDLWQMDQNMCHWLSRYIRTIRRVHRSLAYIQNCVALSKPWPEAIEKEDELLHGDDNALDCDPAKGGVTMDELERVGILQTNLLNRIFSRPKVPAASASATSVAASVDRFGADSETVLPKEDERQRMETITRLDRERQKQQPQNELNISTTSRLRRSIRIPRSRSRKSTATPSPLNTPTVNIPVPSVNSTFVASLSTPAQTVPSVSVVGSLPSLETGSIAGLALSKPLPPLPPITASAAATKPFPDPAFVALGDESSSCCMVTRSSSPYPSPSIPSSPSMPVLVPLVIQSSTTSIGSSTSLKNSAAAVDSPPAVLSPPGLIVTSPTIVRRGKSKKLRNGLPFSSFSRRHPTLRRYHQQQVLFPTPTMRSQLGGSSGGLGESCSSVALARESSFPLSELELSVLVGHHLQTLHAANRFLEEFNLQSENASSVMTQFWRAKEVYERWLALFSRKKRQSAAASSSLPQQQQYQQEHLQQQWLRRRQERLSLQHQQLQEKQAQQQLKVQQHQLKLLQQYRELQEQQLQEQIQQQHLQHLQQQQQQQQQGGLARRFTRRSRRATLMATKNTHGGSRSSRSTIMTTTTTTTTASRRARQKPSKTNMTLETKQK</sequence>
<feature type="compositionally biased region" description="Basic and acidic residues" evidence="2">
    <location>
        <begin position="297"/>
        <end position="306"/>
    </location>
</feature>
<feature type="coiled-coil region" evidence="1">
    <location>
        <begin position="890"/>
        <end position="940"/>
    </location>
</feature>
<dbReference type="EMBL" id="BQFW01000013">
    <property type="protein sequence ID" value="GJJ77131.1"/>
    <property type="molecule type" value="Genomic_DNA"/>
</dbReference>
<feature type="region of interest" description="Disordered" evidence="2">
    <location>
        <begin position="535"/>
        <end position="583"/>
    </location>
</feature>
<feature type="compositionally biased region" description="Polar residues" evidence="2">
    <location>
        <begin position="998"/>
        <end position="1009"/>
    </location>
</feature>
<feature type="region of interest" description="Disordered" evidence="2">
    <location>
        <begin position="108"/>
        <end position="149"/>
    </location>
</feature>
<feature type="compositionally biased region" description="Polar residues" evidence="2">
    <location>
        <begin position="572"/>
        <end position="583"/>
    </location>
</feature>
<dbReference type="PANTHER" id="PTHR15551:SF3">
    <property type="entry name" value="LIM AND CALPONIN HOMOLOGY DOMAINS-CONTAINING PROTEIN 1"/>
    <property type="match status" value="1"/>
</dbReference>
<evidence type="ECO:0000313" key="3">
    <source>
        <dbReference type="EMBL" id="GJJ77131.1"/>
    </source>
</evidence>
<feature type="compositionally biased region" description="Acidic residues" evidence="2">
    <location>
        <begin position="243"/>
        <end position="258"/>
    </location>
</feature>
<evidence type="ECO:0000313" key="4">
    <source>
        <dbReference type="Proteomes" id="UP000827284"/>
    </source>
</evidence>